<dbReference type="Gene3D" id="1.20.1050.10">
    <property type="match status" value="1"/>
</dbReference>
<dbReference type="Proteomes" id="UP000195667">
    <property type="component" value="Unassembled WGS sequence"/>
</dbReference>
<name>A0A1R4H5R9_9GAMM</name>
<dbReference type="CDD" id="cd03060">
    <property type="entry name" value="GST_N_Omega_like"/>
    <property type="match status" value="1"/>
</dbReference>
<dbReference type="InterPro" id="IPR010987">
    <property type="entry name" value="Glutathione-S-Trfase_C-like"/>
</dbReference>
<dbReference type="PANTHER" id="PTHR43968:SF6">
    <property type="entry name" value="GLUTATHIONE S-TRANSFERASE OMEGA"/>
    <property type="match status" value="1"/>
</dbReference>
<proteinExistence type="predicted"/>
<evidence type="ECO:0000313" key="3">
    <source>
        <dbReference type="EMBL" id="SJM91200.1"/>
    </source>
</evidence>
<evidence type="ECO:0000259" key="1">
    <source>
        <dbReference type="PROSITE" id="PS50404"/>
    </source>
</evidence>
<dbReference type="SUPFAM" id="SSF52833">
    <property type="entry name" value="Thioredoxin-like"/>
    <property type="match status" value="1"/>
</dbReference>
<evidence type="ECO:0000313" key="4">
    <source>
        <dbReference type="Proteomes" id="UP000195667"/>
    </source>
</evidence>
<dbReference type="EMBL" id="FUKI01000090">
    <property type="protein sequence ID" value="SJM91200.1"/>
    <property type="molecule type" value="Genomic_DNA"/>
</dbReference>
<organism evidence="3 4">
    <name type="scientific">Crenothrix polyspora</name>
    <dbReference type="NCBI Taxonomy" id="360316"/>
    <lineage>
        <taxon>Bacteria</taxon>
        <taxon>Pseudomonadati</taxon>
        <taxon>Pseudomonadota</taxon>
        <taxon>Gammaproteobacteria</taxon>
        <taxon>Methylococcales</taxon>
        <taxon>Crenotrichaceae</taxon>
        <taxon>Crenothrix</taxon>
    </lineage>
</organism>
<feature type="domain" description="GST C-terminal" evidence="2">
    <location>
        <begin position="118"/>
        <end position="238"/>
    </location>
</feature>
<dbReference type="InterPro" id="IPR040079">
    <property type="entry name" value="Glutathione_S-Trfase"/>
</dbReference>
<dbReference type="InterPro" id="IPR050983">
    <property type="entry name" value="GST_Omega/HSP26"/>
</dbReference>
<dbReference type="GO" id="GO:0005737">
    <property type="term" value="C:cytoplasm"/>
    <property type="evidence" value="ECO:0007669"/>
    <property type="project" value="TreeGrafter"/>
</dbReference>
<dbReference type="RefSeq" id="WP_245807905.1">
    <property type="nucleotide sequence ID" value="NZ_FUKI01000090.1"/>
</dbReference>
<dbReference type="InterPro" id="IPR036249">
    <property type="entry name" value="Thioredoxin-like_sf"/>
</dbReference>
<dbReference type="InterPro" id="IPR004045">
    <property type="entry name" value="Glutathione_S-Trfase_N"/>
</dbReference>
<dbReference type="PROSITE" id="PS50404">
    <property type="entry name" value="GST_NTER"/>
    <property type="match status" value="1"/>
</dbReference>
<dbReference type="AlphaFoldDB" id="A0A1R4H5R9"/>
<keyword evidence="3" id="KW-0808">Transferase</keyword>
<reference evidence="4" key="1">
    <citation type="submission" date="2017-02" db="EMBL/GenBank/DDBJ databases">
        <authorList>
            <person name="Daims H."/>
        </authorList>
    </citation>
    <scope>NUCLEOTIDE SEQUENCE [LARGE SCALE GENOMIC DNA]</scope>
</reference>
<dbReference type="PROSITE" id="PS50405">
    <property type="entry name" value="GST_CTER"/>
    <property type="match status" value="1"/>
</dbReference>
<gene>
    <name evidence="3" type="ORF">CRENPOLYSF1_180035</name>
</gene>
<dbReference type="SFLD" id="SFLDG00358">
    <property type="entry name" value="Main_(cytGST)"/>
    <property type="match status" value="1"/>
</dbReference>
<feature type="domain" description="GST N-terminal" evidence="1">
    <location>
        <begin position="38"/>
        <end position="117"/>
    </location>
</feature>
<accession>A0A1R4H5R9</accession>
<dbReference type="PANTHER" id="PTHR43968">
    <property type="match status" value="1"/>
</dbReference>
<sequence>MATEIAKSPICHVFKSRPAWISLYFFKTVLYPYFMTHSSPILYSFRRCPYAIRARLAIAYAGVKVEIREIDLKHKPEHLLFISPKATVPVLLLSDATVVAESLDIMRWALAQHDPDNWLFVDAQSNTLLHWNDGEFKYYLDRYKYANRYPEFSEGYYRQHAEVFLAELDARLSNNPYLAGQHFSLLDAAIFPFIRQFAAVDNVWFTTSHYRQLKRWLQEISLSTLFASVMNKHAVWKPGG</sequence>
<dbReference type="CDD" id="cd03196">
    <property type="entry name" value="GST_C_5"/>
    <property type="match status" value="1"/>
</dbReference>
<dbReference type="Pfam" id="PF13417">
    <property type="entry name" value="GST_N_3"/>
    <property type="match status" value="1"/>
</dbReference>
<dbReference type="GO" id="GO:0016740">
    <property type="term" value="F:transferase activity"/>
    <property type="evidence" value="ECO:0007669"/>
    <property type="project" value="UniProtKB-KW"/>
</dbReference>
<dbReference type="Pfam" id="PF13410">
    <property type="entry name" value="GST_C_2"/>
    <property type="match status" value="1"/>
</dbReference>
<dbReference type="InterPro" id="IPR036282">
    <property type="entry name" value="Glutathione-S-Trfase_C_sf"/>
</dbReference>
<dbReference type="SUPFAM" id="SSF47616">
    <property type="entry name" value="GST C-terminal domain-like"/>
    <property type="match status" value="1"/>
</dbReference>
<evidence type="ECO:0000259" key="2">
    <source>
        <dbReference type="PROSITE" id="PS50405"/>
    </source>
</evidence>
<keyword evidence="4" id="KW-1185">Reference proteome</keyword>
<dbReference type="SFLD" id="SFLDS00019">
    <property type="entry name" value="Glutathione_Transferase_(cytos"/>
    <property type="match status" value="1"/>
</dbReference>
<protein>
    <submittedName>
        <fullName evidence="3">Glutathione S-transferase domain-containing protein</fullName>
    </submittedName>
</protein>
<dbReference type="Gene3D" id="3.40.30.10">
    <property type="entry name" value="Glutaredoxin"/>
    <property type="match status" value="1"/>
</dbReference>